<sequence length="148" mass="15736">MPHYSSVELAGDIVAAYVSKNPVPTSELPSLIRNVHGAVSRLASSSAPGIDAPAADVEKPTAAQIRKSITPDALISFIDGRPYKTLRRHLTTHGLDPRGYRDRYGLPADYPMVAASYAEMRSALAKSIGLGRPGAMAKSAPKGRRKVA</sequence>
<dbReference type="InterPro" id="IPR041920">
    <property type="entry name" value="ROS/MUCR_sf"/>
</dbReference>
<dbReference type="RefSeq" id="WP_091721851.1">
    <property type="nucleotide sequence ID" value="NZ_FNHS01000023.1"/>
</dbReference>
<evidence type="ECO:0000256" key="1">
    <source>
        <dbReference type="ARBA" id="ARBA00007031"/>
    </source>
</evidence>
<dbReference type="STRING" id="582672.SAMN05216360_12326"/>
<dbReference type="GO" id="GO:0006355">
    <property type="term" value="P:regulation of DNA-templated transcription"/>
    <property type="evidence" value="ECO:0007669"/>
    <property type="project" value="InterPro"/>
</dbReference>
<keyword evidence="3" id="KW-1185">Reference proteome</keyword>
<dbReference type="Gene3D" id="1.10.10.1550">
    <property type="entry name" value="ROS/MUCR transcriptional regulator protein"/>
    <property type="match status" value="1"/>
</dbReference>
<dbReference type="Proteomes" id="UP000198704">
    <property type="component" value="Unassembled WGS sequence"/>
</dbReference>
<proteinExistence type="inferred from homology"/>
<dbReference type="OrthoDB" id="9809693at2"/>
<gene>
    <name evidence="2" type="ORF">SAMN05216360_12326</name>
</gene>
<accession>A0A1H0JMQ8</accession>
<comment type="similarity">
    <text evidence="1">Belongs to the ros/MucR family.</text>
</comment>
<dbReference type="GO" id="GO:0003677">
    <property type="term" value="F:DNA binding"/>
    <property type="evidence" value="ECO:0007669"/>
    <property type="project" value="InterPro"/>
</dbReference>
<evidence type="ECO:0000313" key="2">
    <source>
        <dbReference type="EMBL" id="SDO45085.1"/>
    </source>
</evidence>
<name>A0A1H0JMQ8_9HYPH</name>
<organism evidence="2 3">
    <name type="scientific">Methylobacterium phyllostachyos</name>
    <dbReference type="NCBI Taxonomy" id="582672"/>
    <lineage>
        <taxon>Bacteria</taxon>
        <taxon>Pseudomonadati</taxon>
        <taxon>Pseudomonadota</taxon>
        <taxon>Alphaproteobacteria</taxon>
        <taxon>Hyphomicrobiales</taxon>
        <taxon>Methylobacteriaceae</taxon>
        <taxon>Methylobacterium</taxon>
    </lineage>
</organism>
<dbReference type="GO" id="GO:0008270">
    <property type="term" value="F:zinc ion binding"/>
    <property type="evidence" value="ECO:0007669"/>
    <property type="project" value="InterPro"/>
</dbReference>
<evidence type="ECO:0000313" key="3">
    <source>
        <dbReference type="Proteomes" id="UP000198704"/>
    </source>
</evidence>
<dbReference type="Pfam" id="PF05443">
    <property type="entry name" value="ROS_MUCR"/>
    <property type="match status" value="1"/>
</dbReference>
<dbReference type="AlphaFoldDB" id="A0A1H0JMQ8"/>
<protein>
    <submittedName>
        <fullName evidence="2">Predicted transcriptional regulator</fullName>
    </submittedName>
</protein>
<dbReference type="EMBL" id="FNHS01000023">
    <property type="protein sequence ID" value="SDO45085.1"/>
    <property type="molecule type" value="Genomic_DNA"/>
</dbReference>
<reference evidence="3" key="1">
    <citation type="submission" date="2016-10" db="EMBL/GenBank/DDBJ databases">
        <authorList>
            <person name="Varghese N."/>
            <person name="Submissions S."/>
        </authorList>
    </citation>
    <scope>NUCLEOTIDE SEQUENCE [LARGE SCALE GENOMIC DNA]</scope>
    <source>
        <strain evidence="3">BL47</strain>
    </source>
</reference>
<dbReference type="InterPro" id="IPR008807">
    <property type="entry name" value="ROS_MUCR"/>
</dbReference>